<dbReference type="Proteomes" id="UP000655443">
    <property type="component" value="Unassembled WGS sequence"/>
</dbReference>
<name>A0A918YLX9_9ACTN</name>
<proteinExistence type="predicted"/>
<evidence type="ECO:0000256" key="1">
    <source>
        <dbReference type="SAM" id="MobiDB-lite"/>
    </source>
</evidence>
<accession>A0A918YLX9</accession>
<organism evidence="2 3">
    <name type="scientific">Streptomyces alanosinicus</name>
    <dbReference type="NCBI Taxonomy" id="68171"/>
    <lineage>
        <taxon>Bacteria</taxon>
        <taxon>Bacillati</taxon>
        <taxon>Actinomycetota</taxon>
        <taxon>Actinomycetes</taxon>
        <taxon>Kitasatosporales</taxon>
        <taxon>Streptomycetaceae</taxon>
        <taxon>Streptomyces</taxon>
    </lineage>
</organism>
<protein>
    <submittedName>
        <fullName evidence="2">Uncharacterized protein</fullName>
    </submittedName>
</protein>
<reference evidence="2" key="2">
    <citation type="submission" date="2020-09" db="EMBL/GenBank/DDBJ databases">
        <authorList>
            <person name="Sun Q."/>
            <person name="Ohkuma M."/>
        </authorList>
    </citation>
    <scope>NUCLEOTIDE SEQUENCE</scope>
    <source>
        <strain evidence="2">JCM 4714</strain>
    </source>
</reference>
<comment type="caution">
    <text evidence="2">The sequence shown here is derived from an EMBL/GenBank/DDBJ whole genome shotgun (WGS) entry which is preliminary data.</text>
</comment>
<dbReference type="AlphaFoldDB" id="A0A918YLX9"/>
<feature type="region of interest" description="Disordered" evidence="1">
    <location>
        <begin position="1"/>
        <end position="25"/>
    </location>
</feature>
<reference evidence="2" key="1">
    <citation type="journal article" date="2014" name="Int. J. Syst. Evol. Microbiol.">
        <title>Complete genome sequence of Corynebacterium casei LMG S-19264T (=DSM 44701T), isolated from a smear-ripened cheese.</title>
        <authorList>
            <consortium name="US DOE Joint Genome Institute (JGI-PGF)"/>
            <person name="Walter F."/>
            <person name="Albersmeier A."/>
            <person name="Kalinowski J."/>
            <person name="Ruckert C."/>
        </authorList>
    </citation>
    <scope>NUCLEOTIDE SEQUENCE</scope>
    <source>
        <strain evidence="2">JCM 4714</strain>
    </source>
</reference>
<evidence type="ECO:0000313" key="3">
    <source>
        <dbReference type="Proteomes" id="UP000655443"/>
    </source>
</evidence>
<evidence type="ECO:0000313" key="2">
    <source>
        <dbReference type="EMBL" id="GHE08264.1"/>
    </source>
</evidence>
<keyword evidence="3" id="KW-1185">Reference proteome</keyword>
<gene>
    <name evidence="2" type="ORF">GCM10010339_55970</name>
</gene>
<dbReference type="EMBL" id="BMVG01000016">
    <property type="protein sequence ID" value="GHE08264.1"/>
    <property type="molecule type" value="Genomic_DNA"/>
</dbReference>
<sequence>MDAFDLLASDPGRGEDALPRNLPGMVGEIGEAGGVRADEGVVEHGAGPLVLGLQQQPVERLEQGEIAAGADLQEPVGYRRAPAEDSAGLLRMLEADESGLRQRVDRDDLSAVALGLLQRGQHPRMVGARVLPHGEDEVRGVDVVQGDTAFADAQCLLQRGAAGLVAHVGAVRQVVGAVGAGEELQQEGGFVVEPAGGVEEGLVRGVQPAQFPGEDVERLVPADRFVVGGARPLDHRLGQPALLIEPVIGSGAQFGDRIPAEELGRDPPRGGFVGDVLGAVLAVFVSGAVCPARARARRIPDSRTLWPD</sequence>